<protein>
    <recommendedName>
        <fullName evidence="5">DUF3558 domain-containing protein</fullName>
    </recommendedName>
</protein>
<sequence length="229" mass="23999">MHHNARRTAVRTLVCAAVPMLLVAGCSGGSGEDDSPKPSPSASTSSAPPSPAPVKFTTLPDPCKTLSKKTVRDVVPEAKETGKNLGSKDTDGYGTCLWSGLDGYQYRALTVSLRRFDSDVTLGSGSERAAEYAGQQVAAISQEKGNKKVKDTPVDGIGDQATSVAFETEKKNGKKSEDYREQRIVALTGNVVVTVDYEGAGFETAGTPSAKDIREGAEKAAKDAVKSIG</sequence>
<feature type="region of interest" description="Disordered" evidence="1">
    <location>
        <begin position="27"/>
        <end position="61"/>
    </location>
</feature>
<feature type="compositionally biased region" description="Basic and acidic residues" evidence="1">
    <location>
        <begin position="211"/>
        <end position="229"/>
    </location>
</feature>
<dbReference type="RefSeq" id="WP_344633746.1">
    <property type="nucleotide sequence ID" value="NZ_BAAATJ010000038.1"/>
</dbReference>
<evidence type="ECO:0000256" key="1">
    <source>
        <dbReference type="SAM" id="MobiDB-lite"/>
    </source>
</evidence>
<feature type="region of interest" description="Disordered" evidence="1">
    <location>
        <begin position="204"/>
        <end position="229"/>
    </location>
</feature>
<name>A0ABN3IZJ0_9ACTN</name>
<accession>A0ABN3IZJ0</accession>
<reference evidence="3 4" key="1">
    <citation type="journal article" date="2019" name="Int. J. Syst. Evol. Microbiol.">
        <title>The Global Catalogue of Microorganisms (GCM) 10K type strain sequencing project: providing services to taxonomists for standard genome sequencing and annotation.</title>
        <authorList>
            <consortium name="The Broad Institute Genomics Platform"/>
            <consortium name="The Broad Institute Genome Sequencing Center for Infectious Disease"/>
            <person name="Wu L."/>
            <person name="Ma J."/>
        </authorList>
    </citation>
    <scope>NUCLEOTIDE SEQUENCE [LARGE SCALE GENOMIC DNA]</scope>
    <source>
        <strain evidence="3 4">JCM 6921</strain>
    </source>
</reference>
<keyword evidence="2" id="KW-0732">Signal</keyword>
<feature type="signal peptide" evidence="2">
    <location>
        <begin position="1"/>
        <end position="24"/>
    </location>
</feature>
<comment type="caution">
    <text evidence="3">The sequence shown here is derived from an EMBL/GenBank/DDBJ whole genome shotgun (WGS) entry which is preliminary data.</text>
</comment>
<evidence type="ECO:0000313" key="4">
    <source>
        <dbReference type="Proteomes" id="UP001500058"/>
    </source>
</evidence>
<evidence type="ECO:0008006" key="5">
    <source>
        <dbReference type="Google" id="ProtNLM"/>
    </source>
</evidence>
<gene>
    <name evidence="3" type="ORF">GCM10010420_53840</name>
</gene>
<organism evidence="3 4">
    <name type="scientific">Streptomyces glaucosporus</name>
    <dbReference type="NCBI Taxonomy" id="284044"/>
    <lineage>
        <taxon>Bacteria</taxon>
        <taxon>Bacillati</taxon>
        <taxon>Actinomycetota</taxon>
        <taxon>Actinomycetes</taxon>
        <taxon>Kitasatosporales</taxon>
        <taxon>Streptomycetaceae</taxon>
        <taxon>Streptomyces</taxon>
    </lineage>
</organism>
<evidence type="ECO:0000313" key="3">
    <source>
        <dbReference type="EMBL" id="GAA2416806.1"/>
    </source>
</evidence>
<keyword evidence="4" id="KW-1185">Reference proteome</keyword>
<dbReference type="EMBL" id="BAAATJ010000038">
    <property type="protein sequence ID" value="GAA2416806.1"/>
    <property type="molecule type" value="Genomic_DNA"/>
</dbReference>
<evidence type="ECO:0000256" key="2">
    <source>
        <dbReference type="SAM" id="SignalP"/>
    </source>
</evidence>
<dbReference type="InterPro" id="IPR024520">
    <property type="entry name" value="DUF3558"/>
</dbReference>
<dbReference type="Proteomes" id="UP001500058">
    <property type="component" value="Unassembled WGS sequence"/>
</dbReference>
<proteinExistence type="predicted"/>
<feature type="chain" id="PRO_5047316827" description="DUF3558 domain-containing protein" evidence="2">
    <location>
        <begin position="25"/>
        <end position="229"/>
    </location>
</feature>
<dbReference type="Pfam" id="PF12079">
    <property type="entry name" value="DUF3558"/>
    <property type="match status" value="1"/>
</dbReference>
<dbReference type="PROSITE" id="PS51257">
    <property type="entry name" value="PROKAR_LIPOPROTEIN"/>
    <property type="match status" value="1"/>
</dbReference>